<evidence type="ECO:0000313" key="1">
    <source>
        <dbReference type="EMBL" id="MBN6104744.1"/>
    </source>
</evidence>
<dbReference type="Proteomes" id="UP000695802">
    <property type="component" value="Unassembled WGS sequence"/>
</dbReference>
<protein>
    <recommendedName>
        <fullName evidence="3">VCBS repeat-containing protein</fullName>
    </recommendedName>
</protein>
<sequence length="291" mass="32291">MTVLLALAPAAEAEAEGGKLGWLRAHEIVDLWQDFSVNDDIIAEDYAGFVRAVDLDGDGTDEIVYLNSSYCIGSSSDCPNSIDVLRKRVPGKTPSIGRRVDEWEARARKTGYVPDAGEQIPGEVMELQTKGNRIDVTFVVRETSPICLRHQRAPDGSDRCPPPGRYTWAYAWAPGKLTRLPDSRYEKNVAKSHFPAQLQGKWVIAGGSCEKADDPSHYLTFGNERMTGMGEDIWPNLVTLLARTPWTWQILTASASDPDKEVAAVFMLGQRGDRLVVAEESRVRTFDRCSF</sequence>
<evidence type="ECO:0008006" key="3">
    <source>
        <dbReference type="Google" id="ProtNLM"/>
    </source>
</evidence>
<comment type="caution">
    <text evidence="1">The sequence shown here is derived from an EMBL/GenBank/DDBJ whole genome shotgun (WGS) entry which is preliminary data.</text>
</comment>
<organism evidence="1 2">
    <name type="scientific">Xanthomonas bonasiae</name>
    <dbReference type="NCBI Taxonomy" id="2810351"/>
    <lineage>
        <taxon>Bacteria</taxon>
        <taxon>Pseudomonadati</taxon>
        <taxon>Pseudomonadota</taxon>
        <taxon>Gammaproteobacteria</taxon>
        <taxon>Lysobacterales</taxon>
        <taxon>Lysobacteraceae</taxon>
        <taxon>Xanthomonas</taxon>
    </lineage>
</organism>
<dbReference type="RefSeq" id="WP_179570368.1">
    <property type="nucleotide sequence ID" value="NZ_JACSQX010000011.1"/>
</dbReference>
<name>A0ABS3B9I6_9XANT</name>
<proteinExistence type="predicted"/>
<evidence type="ECO:0000313" key="2">
    <source>
        <dbReference type="Proteomes" id="UP000695802"/>
    </source>
</evidence>
<gene>
    <name evidence="1" type="ORF">JR064_21505</name>
</gene>
<accession>A0ABS3B9I6</accession>
<reference evidence="1 2" key="1">
    <citation type="submission" date="2021-02" db="EMBL/GenBank/DDBJ databases">
        <title>Taxonomically Unique Crown Gall-Associated Xanthomonas Stains Have Deficiency in Virulence Repertories.</title>
        <authorList>
            <person name="Mafakheri H."/>
            <person name="Taghavi S.M."/>
            <person name="Dimkic I."/>
            <person name="Nemanja K."/>
            <person name="Osdaghi E."/>
        </authorList>
    </citation>
    <scope>NUCLEOTIDE SEQUENCE [LARGE SCALE GENOMIC DNA]</scope>
    <source>
        <strain evidence="1 2">FX4</strain>
    </source>
</reference>
<keyword evidence="2" id="KW-1185">Reference proteome</keyword>
<dbReference type="EMBL" id="JAFIWB010000039">
    <property type="protein sequence ID" value="MBN6104744.1"/>
    <property type="molecule type" value="Genomic_DNA"/>
</dbReference>